<organism evidence="2 3">
    <name type="scientific">Panagrellus redivivus</name>
    <name type="common">Microworm</name>
    <dbReference type="NCBI Taxonomy" id="6233"/>
    <lineage>
        <taxon>Eukaryota</taxon>
        <taxon>Metazoa</taxon>
        <taxon>Ecdysozoa</taxon>
        <taxon>Nematoda</taxon>
        <taxon>Chromadorea</taxon>
        <taxon>Rhabditida</taxon>
        <taxon>Tylenchina</taxon>
        <taxon>Panagrolaimomorpha</taxon>
        <taxon>Panagrolaimoidea</taxon>
        <taxon>Panagrolaimidae</taxon>
        <taxon>Panagrellus</taxon>
    </lineage>
</organism>
<evidence type="ECO:0000256" key="1">
    <source>
        <dbReference type="SAM" id="SignalP"/>
    </source>
</evidence>
<dbReference type="WBParaSite" id="Pan_g23234.t1">
    <property type="protein sequence ID" value="Pan_g23234.t1"/>
    <property type="gene ID" value="Pan_g23234"/>
</dbReference>
<evidence type="ECO:0000313" key="3">
    <source>
        <dbReference type="WBParaSite" id="Pan_g23234.t1"/>
    </source>
</evidence>
<evidence type="ECO:0000313" key="2">
    <source>
        <dbReference type="Proteomes" id="UP000492821"/>
    </source>
</evidence>
<reference evidence="2" key="1">
    <citation type="journal article" date="2013" name="Genetics">
        <title>The draft genome and transcriptome of Panagrellus redivivus are shaped by the harsh demands of a free-living lifestyle.</title>
        <authorList>
            <person name="Srinivasan J."/>
            <person name="Dillman A.R."/>
            <person name="Macchietto M.G."/>
            <person name="Heikkinen L."/>
            <person name="Lakso M."/>
            <person name="Fracchia K.M."/>
            <person name="Antoshechkin I."/>
            <person name="Mortazavi A."/>
            <person name="Wong G."/>
            <person name="Sternberg P.W."/>
        </authorList>
    </citation>
    <scope>NUCLEOTIDE SEQUENCE [LARGE SCALE GENOMIC DNA]</scope>
    <source>
        <strain evidence="2">MT8872</strain>
    </source>
</reference>
<sequence length="86" mass="10148">MYCGFALLTLSNSSFAMTSLMIHLKLRWIEPPSYGWLFVSQSINNRCKGFQLQLTLYWRRYRWRLNSIKAEPILQACMPIEVNTEA</sequence>
<name>A0A7E4VRG0_PANRE</name>
<keyword evidence="1" id="KW-0732">Signal</keyword>
<accession>A0A7E4VRG0</accession>
<reference evidence="3" key="2">
    <citation type="submission" date="2020-10" db="UniProtKB">
        <authorList>
            <consortium name="WormBaseParasite"/>
        </authorList>
    </citation>
    <scope>IDENTIFICATION</scope>
</reference>
<feature type="signal peptide" evidence="1">
    <location>
        <begin position="1"/>
        <end position="16"/>
    </location>
</feature>
<proteinExistence type="predicted"/>
<keyword evidence="2" id="KW-1185">Reference proteome</keyword>
<dbReference type="Proteomes" id="UP000492821">
    <property type="component" value="Unassembled WGS sequence"/>
</dbReference>
<feature type="chain" id="PRO_5028949661" evidence="1">
    <location>
        <begin position="17"/>
        <end position="86"/>
    </location>
</feature>
<protein>
    <submittedName>
        <fullName evidence="3">Secreted protein</fullName>
    </submittedName>
</protein>
<dbReference type="AlphaFoldDB" id="A0A7E4VRG0"/>